<evidence type="ECO:0000256" key="1">
    <source>
        <dbReference type="PROSITE-ProRule" id="PRU00076"/>
    </source>
</evidence>
<protein>
    <recommendedName>
        <fullName evidence="4">EGF-like domain-containing protein</fullName>
    </recommendedName>
</protein>
<evidence type="ECO:0000256" key="3">
    <source>
        <dbReference type="SAM" id="Phobius"/>
    </source>
</evidence>
<feature type="region of interest" description="Disordered" evidence="2">
    <location>
        <begin position="165"/>
        <end position="221"/>
    </location>
</feature>
<evidence type="ECO:0000313" key="6">
    <source>
        <dbReference type="Proteomes" id="UP001316803"/>
    </source>
</evidence>
<feature type="region of interest" description="Disordered" evidence="2">
    <location>
        <begin position="86"/>
        <end position="152"/>
    </location>
</feature>
<evidence type="ECO:0000256" key="2">
    <source>
        <dbReference type="SAM" id="MobiDB-lite"/>
    </source>
</evidence>
<dbReference type="PANTHER" id="PTHR17178">
    <property type="entry name" value="SECRETORY GRANULE PROTEOGLYCAN CORE PROTEIN"/>
    <property type="match status" value="1"/>
</dbReference>
<sequence>MALFRDHRFSFLHLRDLTSIDPDLNIHMQDLCLLSFDVRTIDEAFPPPPPNRFQPHGRHFSHISALSSSQPAIDSRPISEVDSEYVAGPTFDPRDTAPHLPTQDERHQAEPSIVRQASMGKKARPTMTTLKSSSSKKSLPLRDSETLPSEDQAATMAALTAAIKQGLGPGTPNSHGDGPALRMPFQGDPESPTSVYTEKTGTHNRDTRRVSSYKEYDRDSKPSTIAEHDVDDYEKSNFAFDLPTPMSHKSTHPIVADEKPGMSAKIPPGKRPPKLNMDIVREAEARGSMTSLSDLIKRATRLASNLDRGRTASRMEWFGSSEKLSSDNNKVRDSTYSDVLNAFPQPDGTGTPGRDRPTTMWPNGEKAFMASKSSLGRFGDGQQEPERKPRRKCCGMSPPVFVLVLIIVILLVAAAVLVPVFLIVLPRNRQNTGSAECPSTHQCQNGGVSVVANNLCSCICVDGFTGSDCTTEQDPECISATLTEGENEYKNATVGSSVMPLLNSAQNQFNIFLNTTNILSTFAYNNLSCSGENSLIDFGAGSTSAKARRFVMLPGMISSEPHVPALNLPASESKENKRFVIVDGLEPAAERLQLVHVPMRTLQPRQDATQSANGIVYATSNDATNVPAESQSSAPSSGTGIPTATSASPTPSATKGIKATDAQLDFAATVVLYVLQDNPQVNVAVAAHQAFATYLETSDPGNSTVEVSAGSQMIQADFDKLQIIFTNGTTTGASR</sequence>
<dbReference type="PROSITE" id="PS00022">
    <property type="entry name" value="EGF_1"/>
    <property type="match status" value="1"/>
</dbReference>
<keyword evidence="3" id="KW-0812">Transmembrane</keyword>
<feature type="region of interest" description="Disordered" evidence="2">
    <location>
        <begin position="241"/>
        <end position="275"/>
    </location>
</feature>
<feature type="disulfide bond" evidence="1">
    <location>
        <begin position="460"/>
        <end position="469"/>
    </location>
</feature>
<gene>
    <name evidence="5" type="ORF">OHC33_002742</name>
</gene>
<evidence type="ECO:0000313" key="5">
    <source>
        <dbReference type="EMBL" id="KAK5956169.1"/>
    </source>
</evidence>
<feature type="region of interest" description="Disordered" evidence="2">
    <location>
        <begin position="372"/>
        <end position="391"/>
    </location>
</feature>
<name>A0AAN8EI26_9EURO</name>
<feature type="compositionally biased region" description="Polar residues" evidence="2">
    <location>
        <begin position="621"/>
        <end position="640"/>
    </location>
</feature>
<dbReference type="CDD" id="cd00054">
    <property type="entry name" value="EGF_CA"/>
    <property type="match status" value="1"/>
</dbReference>
<comment type="caution">
    <text evidence="1">Lacks conserved residue(s) required for the propagation of feature annotation.</text>
</comment>
<keyword evidence="3" id="KW-1133">Transmembrane helix</keyword>
<comment type="caution">
    <text evidence="5">The sequence shown here is derived from an EMBL/GenBank/DDBJ whole genome shotgun (WGS) entry which is preliminary data.</text>
</comment>
<evidence type="ECO:0000259" key="4">
    <source>
        <dbReference type="PROSITE" id="PS50026"/>
    </source>
</evidence>
<dbReference type="PANTHER" id="PTHR17178:SF0">
    <property type="entry name" value="SERGLYCIN"/>
    <property type="match status" value="1"/>
</dbReference>
<dbReference type="EMBL" id="JAKLMC020000005">
    <property type="protein sequence ID" value="KAK5956169.1"/>
    <property type="molecule type" value="Genomic_DNA"/>
</dbReference>
<accession>A0AAN8EI26</accession>
<keyword evidence="3" id="KW-0472">Membrane</keyword>
<feature type="domain" description="EGF-like" evidence="4">
    <location>
        <begin position="433"/>
        <end position="470"/>
    </location>
</feature>
<feature type="region of interest" description="Disordered" evidence="2">
    <location>
        <begin position="621"/>
        <end position="655"/>
    </location>
</feature>
<dbReference type="PROSITE" id="PS50026">
    <property type="entry name" value="EGF_3"/>
    <property type="match status" value="1"/>
</dbReference>
<dbReference type="Proteomes" id="UP001316803">
    <property type="component" value="Unassembled WGS sequence"/>
</dbReference>
<organism evidence="5 6">
    <name type="scientific">Knufia fluminis</name>
    <dbReference type="NCBI Taxonomy" id="191047"/>
    <lineage>
        <taxon>Eukaryota</taxon>
        <taxon>Fungi</taxon>
        <taxon>Dikarya</taxon>
        <taxon>Ascomycota</taxon>
        <taxon>Pezizomycotina</taxon>
        <taxon>Eurotiomycetes</taxon>
        <taxon>Chaetothyriomycetidae</taxon>
        <taxon>Chaetothyriales</taxon>
        <taxon>Trichomeriaceae</taxon>
        <taxon>Knufia</taxon>
    </lineage>
</organism>
<dbReference type="InterPro" id="IPR000742">
    <property type="entry name" value="EGF"/>
</dbReference>
<dbReference type="PROSITE" id="PS01186">
    <property type="entry name" value="EGF_2"/>
    <property type="match status" value="1"/>
</dbReference>
<keyword evidence="1" id="KW-0245">EGF-like domain</keyword>
<feature type="transmembrane region" description="Helical" evidence="3">
    <location>
        <begin position="400"/>
        <end position="425"/>
    </location>
</feature>
<feature type="region of interest" description="Disordered" evidence="2">
    <location>
        <begin position="339"/>
        <end position="364"/>
    </location>
</feature>
<reference evidence="5 6" key="1">
    <citation type="submission" date="2022-12" db="EMBL/GenBank/DDBJ databases">
        <title>Genomic features and morphological characterization of a novel Knufia sp. strain isolated from spacecraft assembly facility.</title>
        <authorList>
            <person name="Teixeira M."/>
            <person name="Chander A.M."/>
            <person name="Stajich J.E."/>
            <person name="Venkateswaran K."/>
        </authorList>
    </citation>
    <scope>NUCLEOTIDE SEQUENCE [LARGE SCALE GENOMIC DNA]</scope>
    <source>
        <strain evidence="5 6">FJI-L2-BK-P2</strain>
    </source>
</reference>
<keyword evidence="1" id="KW-1015">Disulfide bond</keyword>
<feature type="compositionally biased region" description="Low complexity" evidence="2">
    <location>
        <begin position="642"/>
        <end position="654"/>
    </location>
</feature>
<feature type="compositionally biased region" description="Basic and acidic residues" evidence="2">
    <location>
        <begin position="92"/>
        <end position="109"/>
    </location>
</feature>
<proteinExistence type="predicted"/>
<dbReference type="AlphaFoldDB" id="A0AAN8EI26"/>
<keyword evidence="6" id="KW-1185">Reference proteome</keyword>
<feature type="compositionally biased region" description="Basic and acidic residues" evidence="2">
    <location>
        <begin position="200"/>
        <end position="221"/>
    </location>
</feature>